<evidence type="ECO:0000259" key="2">
    <source>
        <dbReference type="Pfam" id="PF03816"/>
    </source>
</evidence>
<dbReference type="NCBIfam" id="TIGR00350">
    <property type="entry name" value="lytR_cpsA_psr"/>
    <property type="match status" value="1"/>
</dbReference>
<evidence type="ECO:0000313" key="3">
    <source>
        <dbReference type="EMBL" id="SDL49981.1"/>
    </source>
</evidence>
<dbReference type="AlphaFoldDB" id="A0A1G9KJS5"/>
<evidence type="ECO:0000313" key="4">
    <source>
        <dbReference type="Proteomes" id="UP000199068"/>
    </source>
</evidence>
<organism evidence="3 4">
    <name type="scientific">Romboutsia lituseburensis DSM 797</name>
    <dbReference type="NCBI Taxonomy" id="1121325"/>
    <lineage>
        <taxon>Bacteria</taxon>
        <taxon>Bacillati</taxon>
        <taxon>Bacillota</taxon>
        <taxon>Clostridia</taxon>
        <taxon>Peptostreptococcales</taxon>
        <taxon>Peptostreptococcaceae</taxon>
        <taxon>Romboutsia</taxon>
    </lineage>
</organism>
<keyword evidence="4" id="KW-1185">Reference proteome</keyword>
<feature type="domain" description="Cell envelope-related transcriptional attenuator" evidence="2">
    <location>
        <begin position="70"/>
        <end position="228"/>
    </location>
</feature>
<proteinExistence type="inferred from homology"/>
<dbReference type="Proteomes" id="UP000199068">
    <property type="component" value="Unassembled WGS sequence"/>
</dbReference>
<reference evidence="3 4" key="1">
    <citation type="submission" date="2016-10" db="EMBL/GenBank/DDBJ databases">
        <authorList>
            <person name="de Groot N.N."/>
        </authorList>
    </citation>
    <scope>NUCLEOTIDE SEQUENCE [LARGE SCALE GENOMIC DNA]</scope>
    <source>
        <strain evidence="3 4">DSM 797</strain>
    </source>
</reference>
<name>A0A1G9KJS5_9FIRM</name>
<dbReference type="PANTHER" id="PTHR33392:SF6">
    <property type="entry name" value="POLYISOPRENYL-TEICHOIC ACID--PEPTIDOGLYCAN TEICHOIC ACID TRANSFERASE TAGU"/>
    <property type="match status" value="1"/>
</dbReference>
<comment type="similarity">
    <text evidence="1">Belongs to the LytR/CpsA/Psr (LCP) family.</text>
</comment>
<dbReference type="STRING" id="1121325.SAMN04515677_102175"/>
<protein>
    <submittedName>
        <fullName evidence="3">Cell envelope-related function transcriptional attenuator common domain-containing protein</fullName>
    </submittedName>
</protein>
<dbReference type="InterPro" id="IPR050922">
    <property type="entry name" value="LytR/CpsA/Psr_CW_biosynth"/>
</dbReference>
<sequence length="309" mass="35622">MKKLNNKIIIAILLFLLILVGLLGFIIYKSQNEENPTKNIPNIENELKNEKHIDIALFGIDKRNENEKSRSDSIIIASIDLEKKTINLVSLLRDTLVEIDGHGQDKLNHAYAYGGSKLSLETINSNFDLDIDKYVSVDFYSLAKVIDIVGGVDIELKDYEIEQINANLVEINKIENLKKGTDYITQNGIKTLNGRQAVAYSRIRKKGNGDYERTQRQRNVLKSILEKYEKQPSDKKFEINMEIIGQISTNIPVSYIKELGLKIFSDKEFEVNQYMIPYEGSFETITYKNMWCIKPNMKENIIKLKEYIK</sequence>
<dbReference type="RefSeq" id="WP_170139150.1">
    <property type="nucleotide sequence ID" value="NZ_FNGW01000002.1"/>
</dbReference>
<gene>
    <name evidence="3" type="ORF">SAMN04515677_102175</name>
</gene>
<accession>A0A1G9KJS5</accession>
<dbReference type="InterPro" id="IPR004474">
    <property type="entry name" value="LytR_CpsA_psr"/>
</dbReference>
<dbReference type="Gene3D" id="3.40.630.190">
    <property type="entry name" value="LCP protein"/>
    <property type="match status" value="1"/>
</dbReference>
<evidence type="ECO:0000256" key="1">
    <source>
        <dbReference type="ARBA" id="ARBA00006068"/>
    </source>
</evidence>
<dbReference type="Pfam" id="PF03816">
    <property type="entry name" value="LytR_cpsA_psr"/>
    <property type="match status" value="1"/>
</dbReference>
<dbReference type="EMBL" id="FNGW01000002">
    <property type="protein sequence ID" value="SDL49981.1"/>
    <property type="molecule type" value="Genomic_DNA"/>
</dbReference>
<dbReference type="PANTHER" id="PTHR33392">
    <property type="entry name" value="POLYISOPRENYL-TEICHOIC ACID--PEPTIDOGLYCAN TEICHOIC ACID TRANSFERASE TAGU"/>
    <property type="match status" value="1"/>
</dbReference>